<proteinExistence type="predicted"/>
<dbReference type="InterPro" id="IPR013196">
    <property type="entry name" value="HTH_11"/>
</dbReference>
<dbReference type="PANTHER" id="PTHR40068">
    <property type="entry name" value="TRANSCRIPTION REPRESSOR NIAR-RELATED"/>
    <property type="match status" value="1"/>
</dbReference>
<gene>
    <name evidence="4" type="ORF">GBZ86_14570</name>
</gene>
<dbReference type="Pfam" id="PF08279">
    <property type="entry name" value="HTH_11"/>
    <property type="match status" value="1"/>
</dbReference>
<dbReference type="InterPro" id="IPR036388">
    <property type="entry name" value="WH-like_DNA-bd_sf"/>
</dbReference>
<reference evidence="4 5" key="1">
    <citation type="submission" date="2019-10" db="EMBL/GenBank/DDBJ databases">
        <title>The Genome Sequence of Clostridium tarantellae Isolated from Fish Brain.</title>
        <authorList>
            <person name="Bano L."/>
            <person name="Kiel M."/>
            <person name="Sales G."/>
            <person name="Doxey A.C."/>
            <person name="Mansfield M.J."/>
            <person name="Schiavone M."/>
            <person name="Rossetto O."/>
            <person name="Pirazzini M."/>
            <person name="Dobrindt U."/>
            <person name="Montecucco C."/>
        </authorList>
    </citation>
    <scope>NUCLEOTIDE SEQUENCE [LARGE SCALE GENOMIC DNA]</scope>
    <source>
        <strain evidence="4 5">DSM 3997</strain>
    </source>
</reference>
<comment type="caution">
    <text evidence="4">The sequence shown here is derived from an EMBL/GenBank/DDBJ whole genome shotgun (WGS) entry which is preliminary data.</text>
</comment>
<feature type="domain" description="3H" evidence="2">
    <location>
        <begin position="74"/>
        <end position="170"/>
    </location>
</feature>
<evidence type="ECO:0000256" key="1">
    <source>
        <dbReference type="PIRSR" id="PIRSR037847-1"/>
    </source>
</evidence>
<dbReference type="EMBL" id="WHJC01000369">
    <property type="protein sequence ID" value="MPQ44951.1"/>
    <property type="molecule type" value="Genomic_DNA"/>
</dbReference>
<feature type="domain" description="Helix-turn-helix type 11" evidence="3">
    <location>
        <begin position="6"/>
        <end position="59"/>
    </location>
</feature>
<keyword evidence="1" id="KW-0533">Nickel</keyword>
<dbReference type="SUPFAM" id="SSF75500">
    <property type="entry name" value="Putative transcriptional regulator TM1602, C-terminal domain"/>
    <property type="match status" value="1"/>
</dbReference>
<organism evidence="4 5">
    <name type="scientific">Clostridium tarantellae</name>
    <dbReference type="NCBI Taxonomy" id="39493"/>
    <lineage>
        <taxon>Bacteria</taxon>
        <taxon>Bacillati</taxon>
        <taxon>Bacillota</taxon>
        <taxon>Clostridia</taxon>
        <taxon>Eubacteriales</taxon>
        <taxon>Clostridiaceae</taxon>
        <taxon>Clostridium</taxon>
    </lineage>
</organism>
<dbReference type="InterPro" id="IPR004173">
    <property type="entry name" value="3H_domain"/>
</dbReference>
<accession>A0A6I1MVU4</accession>
<evidence type="ECO:0000259" key="2">
    <source>
        <dbReference type="Pfam" id="PF02829"/>
    </source>
</evidence>
<evidence type="ECO:0000313" key="5">
    <source>
        <dbReference type="Proteomes" id="UP000430345"/>
    </source>
</evidence>
<dbReference type="PIRSF" id="PIRSF037847">
    <property type="entry name" value="NiaR"/>
    <property type="match status" value="1"/>
</dbReference>
<dbReference type="Gene3D" id="3.30.1340.20">
    <property type="entry name" value="3H domain"/>
    <property type="match status" value="1"/>
</dbReference>
<feature type="binding site" evidence="1">
    <location>
        <position position="86"/>
    </location>
    <ligand>
        <name>Ni(2+)</name>
        <dbReference type="ChEBI" id="CHEBI:49786"/>
    </ligand>
</feature>
<dbReference type="GO" id="GO:0046872">
    <property type="term" value="F:metal ion binding"/>
    <property type="evidence" value="ECO:0007669"/>
    <property type="project" value="UniProtKB-KW"/>
</dbReference>
<dbReference type="Pfam" id="PF02829">
    <property type="entry name" value="3H"/>
    <property type="match status" value="1"/>
</dbReference>
<feature type="binding site" evidence="1">
    <location>
        <position position="147"/>
    </location>
    <ligand>
        <name>Ni(2+)</name>
        <dbReference type="ChEBI" id="CHEBI:49786"/>
    </ligand>
</feature>
<dbReference type="InterPro" id="IPR035922">
    <property type="entry name" value="3H_dom_sf"/>
</dbReference>
<dbReference type="SUPFAM" id="SSF46785">
    <property type="entry name" value="Winged helix' DNA-binding domain"/>
    <property type="match status" value="1"/>
</dbReference>
<sequence>MNATERREEIINMLKSSSSAISATVIAKNLSVSRQIIVGDVALLRASGERIISTTRGYILENDKLNKDYIVKTIACIHAKKCIEDELTIIIDEGAKVLNVIVEHGVYGEIKGELHLSSRRDIKEFMEKLEKYNIDPLCQLTKGVHLHTICCKNNEIFETILKKLRKKGYLL</sequence>
<dbReference type="PANTHER" id="PTHR40068:SF1">
    <property type="entry name" value="TRANSCRIPTION REPRESSOR NIAR-RELATED"/>
    <property type="match status" value="1"/>
</dbReference>
<keyword evidence="1" id="KW-0479">Metal-binding</keyword>
<evidence type="ECO:0000259" key="3">
    <source>
        <dbReference type="Pfam" id="PF08279"/>
    </source>
</evidence>
<dbReference type="Proteomes" id="UP000430345">
    <property type="component" value="Unassembled WGS sequence"/>
</dbReference>
<protein>
    <submittedName>
        <fullName evidence="4">HTH domain-containing protein</fullName>
    </submittedName>
</protein>
<feature type="binding site" evidence="1">
    <location>
        <position position="78"/>
    </location>
    <ligand>
        <name>Ni(2+)</name>
        <dbReference type="ChEBI" id="CHEBI:49786"/>
    </ligand>
</feature>
<evidence type="ECO:0000313" key="4">
    <source>
        <dbReference type="EMBL" id="MPQ44951.1"/>
    </source>
</evidence>
<keyword evidence="5" id="KW-1185">Reference proteome</keyword>
<dbReference type="InterPro" id="IPR026043">
    <property type="entry name" value="NadR"/>
</dbReference>
<dbReference type="InterPro" id="IPR036390">
    <property type="entry name" value="WH_DNA-bd_sf"/>
</dbReference>
<dbReference type="OrthoDB" id="9792661at2"/>
<name>A0A6I1MVU4_9CLOT</name>
<feature type="binding site" evidence="1">
    <location>
        <position position="145"/>
    </location>
    <ligand>
        <name>Ni(2+)</name>
        <dbReference type="ChEBI" id="CHEBI:49786"/>
    </ligand>
</feature>
<dbReference type="AlphaFoldDB" id="A0A6I1MVU4"/>
<dbReference type="Gene3D" id="1.10.10.10">
    <property type="entry name" value="Winged helix-like DNA-binding domain superfamily/Winged helix DNA-binding domain"/>
    <property type="match status" value="1"/>
</dbReference>